<feature type="region of interest" description="Disordered" evidence="1">
    <location>
        <begin position="87"/>
        <end position="135"/>
    </location>
</feature>
<gene>
    <name evidence="3" type="primary">LOC105262461</name>
</gene>
<dbReference type="VEuPathDB" id="VectorBase:MDOMA2_004415"/>
<dbReference type="VEuPathDB" id="VectorBase:MDOA016207"/>
<dbReference type="GeneID" id="105262461"/>
<feature type="compositionally biased region" description="Basic residues" evidence="1">
    <location>
        <begin position="103"/>
        <end position="120"/>
    </location>
</feature>
<evidence type="ECO:0000256" key="1">
    <source>
        <dbReference type="SAM" id="MobiDB-lite"/>
    </source>
</evidence>
<dbReference type="RefSeq" id="XP_011295855.2">
    <property type="nucleotide sequence ID" value="XM_011297553.3"/>
</dbReference>
<keyword evidence="2" id="KW-1185">Reference proteome</keyword>
<organism evidence="2 3">
    <name type="scientific">Musca domestica</name>
    <name type="common">House fly</name>
    <dbReference type="NCBI Taxonomy" id="7370"/>
    <lineage>
        <taxon>Eukaryota</taxon>
        <taxon>Metazoa</taxon>
        <taxon>Ecdysozoa</taxon>
        <taxon>Arthropoda</taxon>
        <taxon>Hexapoda</taxon>
        <taxon>Insecta</taxon>
        <taxon>Pterygota</taxon>
        <taxon>Neoptera</taxon>
        <taxon>Endopterygota</taxon>
        <taxon>Diptera</taxon>
        <taxon>Brachycera</taxon>
        <taxon>Muscomorpha</taxon>
        <taxon>Muscoidea</taxon>
        <taxon>Muscidae</taxon>
        <taxon>Musca</taxon>
    </lineage>
</organism>
<evidence type="ECO:0000313" key="2">
    <source>
        <dbReference type="Proteomes" id="UP001652621"/>
    </source>
</evidence>
<name>A0A9J7DAI2_MUSDO</name>
<protein>
    <submittedName>
        <fullName evidence="3">Uncharacterized protein LOC105262461</fullName>
    </submittedName>
</protein>
<accession>A0A9J7DAI2</accession>
<proteinExistence type="predicted"/>
<reference evidence="3" key="1">
    <citation type="submission" date="2025-08" db="UniProtKB">
        <authorList>
            <consortium name="RefSeq"/>
        </authorList>
    </citation>
    <scope>IDENTIFICATION</scope>
    <source>
        <strain evidence="3">Aabys</strain>
        <tissue evidence="3">Whole body</tissue>
    </source>
</reference>
<dbReference type="Proteomes" id="UP001652621">
    <property type="component" value="Unplaced"/>
</dbReference>
<dbReference type="OrthoDB" id="8028668at2759"/>
<sequence>MAPVIKGQQLLNILDDMQQPAQLTKVVEQIALNVDQPLNVAFMNKAKSALEAGVRYGYIGKRNDHYFVPEETSDMVAENVEVVVPKTKSVDKITTDADDPPARRGRRRRRASSSRSRSRSRSQPVRRSSRRRRRR</sequence>
<evidence type="ECO:0000313" key="3">
    <source>
        <dbReference type="RefSeq" id="XP_011295855.2"/>
    </source>
</evidence>